<evidence type="ECO:0000313" key="4">
    <source>
        <dbReference type="Proteomes" id="UP000561271"/>
    </source>
</evidence>
<sequence length="187" mass="21328">MALTPLDININRMYESCLSLATRDRIMARTIYNYIVSPFMVHCDRFAPEHKKDSVTEYQKLLLEQGRTHERQVIETAYSEAEKLEYKTLKEGFRVLLEEMNKGVRVLCGLPAFYLSEGLMGIFDVVETRYGAVNIRTLPLCCQGNKTCQEYSKTPHLSGGLLQLYTRENSGVHVPCVLSNQQGLRGI</sequence>
<proteinExistence type="predicted"/>
<evidence type="ECO:0000313" key="1">
    <source>
        <dbReference type="EMBL" id="GFP23268.1"/>
    </source>
</evidence>
<protein>
    <submittedName>
        <fullName evidence="1">Uncharacterized protein</fullName>
    </submittedName>
</protein>
<organism evidence="1 5">
    <name type="scientific">Candidatus Hakubella thermalkaliphila</name>
    <dbReference type="NCBI Taxonomy" id="2754717"/>
    <lineage>
        <taxon>Bacteria</taxon>
        <taxon>Bacillati</taxon>
        <taxon>Actinomycetota</taxon>
        <taxon>Actinomycetota incertae sedis</taxon>
        <taxon>Candidatus Hakubellales</taxon>
        <taxon>Candidatus Hakubellaceae</taxon>
        <taxon>Candidatus Hakubella</taxon>
    </lineage>
</organism>
<evidence type="ECO:0000313" key="3">
    <source>
        <dbReference type="EMBL" id="GFP37875.1"/>
    </source>
</evidence>
<reference evidence="4 5" key="1">
    <citation type="journal article" date="2020" name="Front. Microbiol.">
        <title>Single-cell genomics of novel Actinobacteria with the Wood-Ljungdahl pathway discovered in a serpentinizing system.</title>
        <authorList>
            <person name="Merino N."/>
            <person name="Kawai M."/>
            <person name="Boyd E.S."/>
            <person name="Colman D.R."/>
            <person name="McGlynn S.E."/>
            <person name="Nealson K.H."/>
            <person name="Kurokawa K."/>
            <person name="Hongoh Y."/>
        </authorList>
    </citation>
    <scope>NUCLEOTIDE SEQUENCE [LARGE SCALE GENOMIC DNA]</scope>
    <source>
        <strain evidence="1 5">S09_30</strain>
        <strain evidence="2 6">S34</strain>
        <strain evidence="3 4">S44</strain>
    </source>
</reference>
<dbReference type="EMBL" id="BLRW01000077">
    <property type="protein sequence ID" value="GFP23268.1"/>
    <property type="molecule type" value="Genomic_DNA"/>
</dbReference>
<accession>A0A6V8NSE1</accession>
<dbReference type="Proteomes" id="UP000561271">
    <property type="component" value="Unassembled WGS sequence"/>
</dbReference>
<gene>
    <name evidence="1" type="ORF">HKBW3S09_00735</name>
    <name evidence="2" type="ORF">HKBW3S34_00901</name>
    <name evidence="3" type="ORF">HKBW3S44_01555</name>
</gene>
<dbReference type="EMBL" id="BLSC01000199">
    <property type="protein sequence ID" value="GFP37875.1"/>
    <property type="molecule type" value="Genomic_DNA"/>
</dbReference>
<name>A0A6V8NSE1_9ACTN</name>
<dbReference type="Proteomes" id="UP000585609">
    <property type="component" value="Unassembled WGS sequence"/>
</dbReference>
<comment type="caution">
    <text evidence="1">The sequence shown here is derived from an EMBL/GenBank/DDBJ whole genome shotgun (WGS) entry which is preliminary data.</text>
</comment>
<evidence type="ECO:0000313" key="5">
    <source>
        <dbReference type="Proteomes" id="UP000585609"/>
    </source>
</evidence>
<evidence type="ECO:0000313" key="6">
    <source>
        <dbReference type="Proteomes" id="UP000588083"/>
    </source>
</evidence>
<evidence type="ECO:0000313" key="2">
    <source>
        <dbReference type="EMBL" id="GFP29981.1"/>
    </source>
</evidence>
<keyword evidence="6" id="KW-1185">Reference proteome</keyword>
<dbReference type="AlphaFoldDB" id="A0A6V8NSE1"/>
<dbReference type="Proteomes" id="UP000588083">
    <property type="component" value="Unassembled WGS sequence"/>
</dbReference>
<dbReference type="EMBL" id="BLRZ01000034">
    <property type="protein sequence ID" value="GFP29981.1"/>
    <property type="molecule type" value="Genomic_DNA"/>
</dbReference>